<keyword evidence="7" id="KW-0269">Exonuclease</keyword>
<dbReference type="Pfam" id="PF00580">
    <property type="entry name" value="UvrD-helicase"/>
    <property type="match status" value="1"/>
</dbReference>
<evidence type="ECO:0000259" key="16">
    <source>
        <dbReference type="Pfam" id="PF00580"/>
    </source>
</evidence>
<evidence type="ECO:0000256" key="11">
    <source>
        <dbReference type="ARBA" id="ARBA00023235"/>
    </source>
</evidence>
<evidence type="ECO:0000256" key="5">
    <source>
        <dbReference type="ARBA" id="ARBA00022801"/>
    </source>
</evidence>
<dbReference type="PANTHER" id="PTHR11070:SF63">
    <property type="entry name" value="DNA HELICASE IV"/>
    <property type="match status" value="1"/>
</dbReference>
<dbReference type="InterPro" id="IPR011604">
    <property type="entry name" value="PDDEXK-like_dom_sf"/>
</dbReference>
<dbReference type="InterPro" id="IPR014017">
    <property type="entry name" value="DNA_helicase_UvrD-like_C"/>
</dbReference>
<dbReference type="InterPro" id="IPR027417">
    <property type="entry name" value="P-loop_NTPase"/>
</dbReference>
<dbReference type="Gene3D" id="3.90.320.10">
    <property type="match status" value="1"/>
</dbReference>
<dbReference type="eggNOG" id="COG3857">
    <property type="taxonomic scope" value="Bacteria"/>
</dbReference>
<dbReference type="InterPro" id="IPR013986">
    <property type="entry name" value="DExx_box_DNA_helicase_dom_sf"/>
</dbReference>
<evidence type="ECO:0000256" key="9">
    <source>
        <dbReference type="ARBA" id="ARBA00023125"/>
    </source>
</evidence>
<evidence type="ECO:0000256" key="13">
    <source>
        <dbReference type="ARBA" id="ARBA00034808"/>
    </source>
</evidence>
<keyword evidence="4" id="KW-0227">DNA damage</keyword>
<evidence type="ECO:0000259" key="18">
    <source>
        <dbReference type="Pfam" id="PF13361"/>
    </source>
</evidence>
<keyword evidence="11" id="KW-0413">Isomerase</keyword>
<dbReference type="GO" id="GO:0003677">
    <property type="term" value="F:DNA binding"/>
    <property type="evidence" value="ECO:0007669"/>
    <property type="project" value="UniProtKB-KW"/>
</dbReference>
<dbReference type="InterPro" id="IPR038726">
    <property type="entry name" value="PDDEXK_AddAB-type"/>
</dbReference>
<dbReference type="Proteomes" id="UP000013378">
    <property type="component" value="Unassembled WGS sequence"/>
</dbReference>
<evidence type="ECO:0000256" key="8">
    <source>
        <dbReference type="ARBA" id="ARBA00022840"/>
    </source>
</evidence>
<evidence type="ECO:0000256" key="14">
    <source>
        <dbReference type="ARBA" id="ARBA00048988"/>
    </source>
</evidence>
<dbReference type="InterPro" id="IPR014016">
    <property type="entry name" value="UvrD-like_ATP-bd"/>
</dbReference>
<evidence type="ECO:0000256" key="6">
    <source>
        <dbReference type="ARBA" id="ARBA00022806"/>
    </source>
</evidence>
<feature type="domain" description="UvrD-like helicase ATP-binding" evidence="16">
    <location>
        <begin position="46"/>
        <end position="217"/>
    </location>
</feature>
<dbReference type="Pfam" id="PF12705">
    <property type="entry name" value="PDDEXK_1"/>
    <property type="match status" value="1"/>
</dbReference>
<keyword evidence="2" id="KW-0540">Nuclease</keyword>
<dbReference type="Gene3D" id="1.10.10.160">
    <property type="match status" value="1"/>
</dbReference>
<evidence type="ECO:0000313" key="19">
    <source>
        <dbReference type="EMBL" id="EOD00239.1"/>
    </source>
</evidence>
<proteinExistence type="inferred from homology"/>
<evidence type="ECO:0000259" key="17">
    <source>
        <dbReference type="Pfam" id="PF12705"/>
    </source>
</evidence>
<dbReference type="GO" id="GO:0005524">
    <property type="term" value="F:ATP binding"/>
    <property type="evidence" value="ECO:0007669"/>
    <property type="project" value="UniProtKB-KW"/>
</dbReference>
<evidence type="ECO:0000256" key="15">
    <source>
        <dbReference type="SAM" id="Coils"/>
    </source>
</evidence>
<evidence type="ECO:0000256" key="7">
    <source>
        <dbReference type="ARBA" id="ARBA00022839"/>
    </source>
</evidence>
<dbReference type="GO" id="GO:0005829">
    <property type="term" value="C:cytosol"/>
    <property type="evidence" value="ECO:0007669"/>
    <property type="project" value="TreeGrafter"/>
</dbReference>
<dbReference type="EC" id="5.6.2.4" evidence="13"/>
<comment type="catalytic activity">
    <reaction evidence="14">
        <text>ATP + H2O = ADP + phosphate + H(+)</text>
        <dbReference type="Rhea" id="RHEA:13065"/>
        <dbReference type="ChEBI" id="CHEBI:15377"/>
        <dbReference type="ChEBI" id="CHEBI:15378"/>
        <dbReference type="ChEBI" id="CHEBI:30616"/>
        <dbReference type="ChEBI" id="CHEBI:43474"/>
        <dbReference type="ChEBI" id="CHEBI:456216"/>
        <dbReference type="EC" id="5.6.2.4"/>
    </reaction>
</comment>
<comment type="caution">
    <text evidence="19">The sequence shown here is derived from an EMBL/GenBank/DDBJ whole genome shotgun (WGS) entry which is preliminary data.</text>
</comment>
<evidence type="ECO:0000256" key="1">
    <source>
        <dbReference type="ARBA" id="ARBA00009922"/>
    </source>
</evidence>
<keyword evidence="10" id="KW-0234">DNA repair</keyword>
<dbReference type="InterPro" id="IPR000212">
    <property type="entry name" value="DNA_helicase_UvrD/REP"/>
</dbReference>
<dbReference type="EMBL" id="ARZA01000196">
    <property type="protein sequence ID" value="EOD00239.1"/>
    <property type="molecule type" value="Genomic_DNA"/>
</dbReference>
<dbReference type="Gene3D" id="3.40.50.300">
    <property type="entry name" value="P-loop containing nucleotide triphosphate hydrolases"/>
    <property type="match status" value="3"/>
</dbReference>
<evidence type="ECO:0000313" key="20">
    <source>
        <dbReference type="Proteomes" id="UP000013378"/>
    </source>
</evidence>
<dbReference type="GO" id="GO:0043138">
    <property type="term" value="F:3'-5' DNA helicase activity"/>
    <property type="evidence" value="ECO:0007669"/>
    <property type="project" value="TreeGrafter"/>
</dbReference>
<dbReference type="GO" id="GO:0004527">
    <property type="term" value="F:exonuclease activity"/>
    <property type="evidence" value="ECO:0007669"/>
    <property type="project" value="UniProtKB-KW"/>
</dbReference>
<name>R1CU82_9FIRM</name>
<keyword evidence="9" id="KW-0238">DNA-binding</keyword>
<protein>
    <recommendedName>
        <fullName evidence="13">DNA 3'-5' helicase</fullName>
        <ecNumber evidence="13">5.6.2.4</ecNumber>
    </recommendedName>
</protein>
<dbReference type="SUPFAM" id="SSF52540">
    <property type="entry name" value="P-loop containing nucleoside triphosphate hydrolases"/>
    <property type="match status" value="2"/>
</dbReference>
<dbReference type="Pfam" id="PF13361">
    <property type="entry name" value="UvrD_C"/>
    <property type="match status" value="1"/>
</dbReference>
<dbReference type="AlphaFoldDB" id="R1CU82"/>
<evidence type="ECO:0000256" key="12">
    <source>
        <dbReference type="ARBA" id="ARBA00034617"/>
    </source>
</evidence>
<comment type="catalytic activity">
    <reaction evidence="12">
        <text>Couples ATP hydrolysis with the unwinding of duplex DNA by translocating in the 3'-5' direction.</text>
        <dbReference type="EC" id="5.6.2.4"/>
    </reaction>
</comment>
<reference evidence="19 20" key="1">
    <citation type="journal article" date="2015" name="Geomicrobiol. J.">
        <title>Caldisalinibacter kiritimatiensis gen. nov., sp. nov., a moderately thermohalophilic thiosulfate-reducing bacterium from a hypersaline microbial mat.</title>
        <authorList>
            <person name="Ben Hania W."/>
            <person name="Joseph M."/>
            <person name="Fiebig A."/>
            <person name="Bunk B."/>
            <person name="Klenk H.-P."/>
            <person name="Fardeau M.-L."/>
            <person name="Spring S."/>
        </authorList>
    </citation>
    <scope>NUCLEOTIDE SEQUENCE [LARGE SCALE GENOMIC DNA]</scope>
    <source>
        <strain evidence="19 20">L21-TH-D2</strain>
    </source>
</reference>
<accession>R1CU82</accession>
<dbReference type="GO" id="GO:0000725">
    <property type="term" value="P:recombinational repair"/>
    <property type="evidence" value="ECO:0007669"/>
    <property type="project" value="TreeGrafter"/>
</dbReference>
<feature type="domain" description="PD-(D/E)XK endonuclease-like" evidence="17">
    <location>
        <begin position="761"/>
        <end position="1049"/>
    </location>
</feature>
<gene>
    <name evidence="19" type="ORF">L21TH_1713</name>
</gene>
<sequence length="1065" mass="124889">MGDKIVYFGPINNNHKETLIHKAKEYLKQNKGDKFYYILPTGNLMMRLREQLLENLKGAFDLQVITFDDIVKSLLSKELYTKIDDATKETIISNIAIELYESGKINYYKDLIDIEGFISSVSYIIGEIKRSLITPEEFNSKISKEPKYTEIGLIYSEYQRFLKDNNLIDKQESFIKALESLNKDQSFFDSLDCIMIDEFFDFRPHELQIIKEMTKSDIDIYINIPYKTNNKKTTVNNTLEILQDMSFEIQEIKQKSDKNIFEKIGEDIFNVNHPVYEKSEKLKLIKAPNRYLEVKKVCEEIKRLTNKGLELNEIGIVVGNVDNYKDVLIKTLNEERIPSTLKEELKLIDIPLTKEIINLIELKLNNFDKDSVIKVIKSGYLDICDGHNRDKFEYLLHTLKIKNVNKEFKSIINNEMKKLRYLIKNNEEKRELYEERLENFSNLNFIIQTLIDETKKIPTKAPAEEIVDTLLNVINEYNIKEKIKSVYKHSNNYSLLHRDLMALSKLKEMLNKAITISQLAYKNEITLKEIRDILIRLLKDETITITMGNKKGVNILTPATVRGLSFSTIFIMGLVQGEYPCVNENNWFFKEDDYDMFKDIGIDIKKYSQKLDLQSLLFTVSITRPKDMLILSYPESNGGENVSIPSMFLDELLNLFKGEEIEDKINYITLDMDYLLKEKLEDVTYDRELIRHLLYHHYLGNDVSEYLKMLNGLHPDDIKEIMTKLEGEIKRNEMDFNEYDGVLTDDRIIEDIQNQFKDMKFSITHLETYGKCPFRFLYEHVLNVEGIDKDIEEFSSLDKGNVYHEILAIYYKNHLDDFRRCILDGEEFDVQSTRNEIIKITEKTLANIGITSFNNLWRLRIEHITDTVINLVELDLERLNKYKGNLLPYEFEVKFGYEKEFVISVGARDIKLLGKIDRIDNLDGDDSYVVYDYKSSSYGVKKIKDINGGTSFQLPVYIMSQLDKDREVMAGGYIIIKDGESSIEIIKDSKKSLVNKRRGKGILKEEEWDKLLEEVKNRIGDYIERIYRGDFRLAPLECDEYCKLSSLCRYNKERINRKGDSYEFN</sequence>
<comment type="similarity">
    <text evidence="1">Belongs to the helicase family. UvrD subfamily.</text>
</comment>
<organism evidence="19 20">
    <name type="scientific">Caldisalinibacter kiritimatiensis</name>
    <dbReference type="NCBI Taxonomy" id="1304284"/>
    <lineage>
        <taxon>Bacteria</taxon>
        <taxon>Bacillati</taxon>
        <taxon>Bacillota</taxon>
        <taxon>Tissierellia</taxon>
        <taxon>Tissierellales</taxon>
        <taxon>Thermohalobacteraceae</taxon>
        <taxon>Caldisalinibacter</taxon>
    </lineage>
</organism>
<dbReference type="OrthoDB" id="9758506at2"/>
<keyword evidence="8" id="KW-0067">ATP-binding</keyword>
<keyword evidence="5" id="KW-0378">Hydrolase</keyword>
<evidence type="ECO:0000256" key="10">
    <source>
        <dbReference type="ARBA" id="ARBA00023204"/>
    </source>
</evidence>
<dbReference type="RefSeq" id="WP_006314163.1">
    <property type="nucleotide sequence ID" value="NZ_ARZA01000196.1"/>
</dbReference>
<keyword evidence="3" id="KW-0547">Nucleotide-binding</keyword>
<evidence type="ECO:0000256" key="4">
    <source>
        <dbReference type="ARBA" id="ARBA00022763"/>
    </source>
</evidence>
<dbReference type="PANTHER" id="PTHR11070">
    <property type="entry name" value="UVRD / RECB / PCRA DNA HELICASE FAMILY MEMBER"/>
    <property type="match status" value="1"/>
</dbReference>
<evidence type="ECO:0000256" key="2">
    <source>
        <dbReference type="ARBA" id="ARBA00022722"/>
    </source>
</evidence>
<dbReference type="STRING" id="1304284.L21TH_1713"/>
<keyword evidence="6" id="KW-0347">Helicase</keyword>
<evidence type="ECO:0000256" key="3">
    <source>
        <dbReference type="ARBA" id="ARBA00022741"/>
    </source>
</evidence>
<keyword evidence="15" id="KW-0175">Coiled coil</keyword>
<feature type="domain" description="UvrD-like helicase C-terminal" evidence="18">
    <location>
        <begin position="270"/>
        <end position="635"/>
    </location>
</feature>
<keyword evidence="20" id="KW-1185">Reference proteome</keyword>
<feature type="coiled-coil region" evidence="15">
    <location>
        <begin position="416"/>
        <end position="443"/>
    </location>
</feature>